<evidence type="ECO:0000313" key="12">
    <source>
        <dbReference type="Proteomes" id="UP001295684"/>
    </source>
</evidence>
<evidence type="ECO:0000313" key="11">
    <source>
        <dbReference type="EMBL" id="CAI2382205.1"/>
    </source>
</evidence>
<keyword evidence="12" id="KW-1185">Reference proteome</keyword>
<accession>A0A7S3KE02</accession>
<dbReference type="InterPro" id="IPR000164">
    <property type="entry name" value="Histone_H3/CENP-A"/>
</dbReference>
<dbReference type="Proteomes" id="UP001295684">
    <property type="component" value="Unassembled WGS sequence"/>
</dbReference>
<organism evidence="10">
    <name type="scientific">Euplotes crassus</name>
    <dbReference type="NCBI Taxonomy" id="5936"/>
    <lineage>
        <taxon>Eukaryota</taxon>
        <taxon>Sar</taxon>
        <taxon>Alveolata</taxon>
        <taxon>Ciliophora</taxon>
        <taxon>Intramacronucleata</taxon>
        <taxon>Spirotrichea</taxon>
        <taxon>Hypotrichia</taxon>
        <taxon>Euplotida</taxon>
        <taxon>Euplotidae</taxon>
        <taxon>Moneuplotes</taxon>
    </lineage>
</organism>
<dbReference type="GO" id="GO:0005634">
    <property type="term" value="C:nucleus"/>
    <property type="evidence" value="ECO:0007669"/>
    <property type="project" value="UniProtKB-SubCell"/>
</dbReference>
<keyword evidence="4" id="KW-0158">Chromosome</keyword>
<dbReference type="PANTHER" id="PTHR45810:SF17">
    <property type="entry name" value="HISTONE H3-LIKE CENTROMERIC PROTEIN A"/>
    <property type="match status" value="1"/>
</dbReference>
<name>A0A7S3KE02_EUPCR</name>
<evidence type="ECO:0000256" key="7">
    <source>
        <dbReference type="ARBA" id="ARBA00023269"/>
    </source>
</evidence>
<keyword evidence="6" id="KW-0539">Nucleus</keyword>
<dbReference type="EMBL" id="HBIK01014020">
    <property type="protein sequence ID" value="CAE0381673.1"/>
    <property type="molecule type" value="Transcribed_RNA"/>
</dbReference>
<dbReference type="Pfam" id="PF00125">
    <property type="entry name" value="Histone"/>
    <property type="match status" value="1"/>
</dbReference>
<keyword evidence="7" id="KW-0544">Nucleosome core</keyword>
<evidence type="ECO:0000256" key="8">
    <source>
        <dbReference type="SAM" id="MobiDB-lite"/>
    </source>
</evidence>
<evidence type="ECO:0000256" key="6">
    <source>
        <dbReference type="ARBA" id="ARBA00023242"/>
    </source>
</evidence>
<dbReference type="PRINTS" id="PR00622">
    <property type="entry name" value="HISTONEH3"/>
</dbReference>
<reference evidence="11" key="2">
    <citation type="submission" date="2023-07" db="EMBL/GenBank/DDBJ databases">
        <authorList>
            <consortium name="AG Swart"/>
            <person name="Singh M."/>
            <person name="Singh A."/>
            <person name="Seah K."/>
            <person name="Emmerich C."/>
        </authorList>
    </citation>
    <scope>NUCLEOTIDE SEQUENCE</scope>
    <source>
        <strain evidence="11">DP1</strain>
    </source>
</reference>
<dbReference type="Gene3D" id="1.10.20.10">
    <property type="entry name" value="Histone, subunit A"/>
    <property type="match status" value="1"/>
</dbReference>
<dbReference type="InterPro" id="IPR009072">
    <property type="entry name" value="Histone-fold"/>
</dbReference>
<evidence type="ECO:0000256" key="1">
    <source>
        <dbReference type="ARBA" id="ARBA00004123"/>
    </source>
</evidence>
<reference evidence="10" key="1">
    <citation type="submission" date="2021-01" db="EMBL/GenBank/DDBJ databases">
        <authorList>
            <person name="Corre E."/>
            <person name="Pelletier E."/>
            <person name="Niang G."/>
            <person name="Scheremetjew M."/>
            <person name="Finn R."/>
            <person name="Kale V."/>
            <person name="Holt S."/>
            <person name="Cochrane G."/>
            <person name="Meng A."/>
            <person name="Brown T."/>
            <person name="Cohen L."/>
        </authorList>
    </citation>
    <scope>NUCLEOTIDE SEQUENCE</scope>
    <source>
        <strain evidence="10">CT5</strain>
    </source>
</reference>
<feature type="region of interest" description="Disordered" evidence="8">
    <location>
        <begin position="1"/>
        <end position="44"/>
    </location>
</feature>
<gene>
    <name evidence="10" type="ORF">ECRA1380_LOCUS6635</name>
    <name evidence="11" type="ORF">ECRASSUSDP1_LOCUS23675</name>
</gene>
<dbReference type="FunFam" id="1.10.20.10:FF:000085">
    <property type="entry name" value="Histone H3.2"/>
    <property type="match status" value="1"/>
</dbReference>
<dbReference type="OrthoDB" id="428318at2759"/>
<comment type="subcellular location">
    <subcellularLocation>
        <location evidence="2">Chromosome</location>
    </subcellularLocation>
    <subcellularLocation>
        <location evidence="1">Nucleus</location>
    </subcellularLocation>
</comment>
<dbReference type="GO" id="GO:0003677">
    <property type="term" value="F:DNA binding"/>
    <property type="evidence" value="ECO:0007669"/>
    <property type="project" value="UniProtKB-KW"/>
</dbReference>
<dbReference type="CDD" id="cd22911">
    <property type="entry name" value="HFD_H3"/>
    <property type="match status" value="1"/>
</dbReference>
<keyword evidence="5" id="KW-0238">DNA-binding</keyword>
<proteinExistence type="inferred from homology"/>
<dbReference type="SMART" id="SM00428">
    <property type="entry name" value="H3"/>
    <property type="match status" value="1"/>
</dbReference>
<dbReference type="SUPFAM" id="SSF47113">
    <property type="entry name" value="Histone-fold"/>
    <property type="match status" value="1"/>
</dbReference>
<feature type="compositionally biased region" description="Basic residues" evidence="8">
    <location>
        <begin position="12"/>
        <end position="27"/>
    </location>
</feature>
<evidence type="ECO:0000256" key="3">
    <source>
        <dbReference type="ARBA" id="ARBA00010343"/>
    </source>
</evidence>
<evidence type="ECO:0000256" key="5">
    <source>
        <dbReference type="ARBA" id="ARBA00023125"/>
    </source>
</evidence>
<dbReference type="PANTHER" id="PTHR45810">
    <property type="entry name" value="HISTONE H3.2"/>
    <property type="match status" value="1"/>
</dbReference>
<dbReference type="AlphaFoldDB" id="A0A7S3KE02"/>
<evidence type="ECO:0000256" key="2">
    <source>
        <dbReference type="ARBA" id="ARBA00004286"/>
    </source>
</evidence>
<feature type="compositionally biased region" description="Basic and acidic residues" evidence="8">
    <location>
        <begin position="28"/>
        <end position="38"/>
    </location>
</feature>
<protein>
    <recommendedName>
        <fullName evidence="9">Core Histone H2A/H2B/H3 domain-containing protein</fullName>
    </recommendedName>
</protein>
<dbReference type="GO" id="GO:0030527">
    <property type="term" value="F:structural constituent of chromatin"/>
    <property type="evidence" value="ECO:0007669"/>
    <property type="project" value="InterPro"/>
</dbReference>
<dbReference type="GO" id="GO:0000786">
    <property type="term" value="C:nucleosome"/>
    <property type="evidence" value="ECO:0007669"/>
    <property type="project" value="UniProtKB-KW"/>
</dbReference>
<dbReference type="GO" id="GO:0046982">
    <property type="term" value="F:protein heterodimerization activity"/>
    <property type="evidence" value="ECO:0007669"/>
    <property type="project" value="InterPro"/>
</dbReference>
<evidence type="ECO:0000313" key="10">
    <source>
        <dbReference type="EMBL" id="CAE0381673.1"/>
    </source>
</evidence>
<feature type="domain" description="Core Histone H2A/H2B/H3" evidence="9">
    <location>
        <begin position="45"/>
        <end position="132"/>
    </location>
</feature>
<sequence>MPRGKNSARKDQGKKRGRGRPKGSKSKGRGESQEEGSKRKIRFHPGTVALREIKRYQKHSKPLTAKMPFERKVRSVLNELDPDFRLKQSSVECMREATEMYLVEILGDSNLCAIHANRMTVGVKDLLLAYKIRGGDSRAYY</sequence>
<dbReference type="EMBL" id="CAMPGE010024358">
    <property type="protein sequence ID" value="CAI2382205.1"/>
    <property type="molecule type" value="Genomic_DNA"/>
</dbReference>
<evidence type="ECO:0000259" key="9">
    <source>
        <dbReference type="Pfam" id="PF00125"/>
    </source>
</evidence>
<evidence type="ECO:0000256" key="4">
    <source>
        <dbReference type="ARBA" id="ARBA00022454"/>
    </source>
</evidence>
<dbReference type="InterPro" id="IPR007125">
    <property type="entry name" value="H2A/H2B/H3"/>
</dbReference>
<comment type="similarity">
    <text evidence="3">Belongs to the histone H3 family.</text>
</comment>